<evidence type="ECO:0000313" key="13">
    <source>
        <dbReference type="EMBL" id="AMS41415.1"/>
    </source>
</evidence>
<dbReference type="GO" id="GO:0046872">
    <property type="term" value="F:metal ion binding"/>
    <property type="evidence" value="ECO:0007669"/>
    <property type="project" value="UniProtKB-KW"/>
</dbReference>
<accession>A0AAC9FDL8</accession>
<dbReference type="GO" id="GO:0008654">
    <property type="term" value="P:phospholipid biosynthetic process"/>
    <property type="evidence" value="ECO:0007669"/>
    <property type="project" value="UniProtKB-KW"/>
</dbReference>
<dbReference type="PANTHER" id="PTHR12358">
    <property type="entry name" value="SPHINGOSINE KINASE"/>
    <property type="match status" value="1"/>
</dbReference>
<sequence length="320" mass="34089">MAAGEGAFVKVGVVRNPVAGGGRLDTHWTEVAAALTQRFGEVEFRETTEPGDGAVLARDLVALGCELVVAAGGDGTISEVADGLLQMQAETGDAAILGVLPCGTGSDFARGMGIPVEISSAIARIAEGSDRLIDAGRISFVEDHGRLASRHFVNIASLGMSGATVRAVNNDRRKRWVPAKALFFWRTVIEFVRYRFQDVRITVDDGEPVEARVALVAVANERFFGGGMMIAPDAVPDDGLFDIVILRAASKLKLILDLRLLYGGRHRNHPAITILRGRKVTVEPLGDPLANAALVDIDGESPGHIPATYEMVAKALKVRC</sequence>
<dbReference type="InterPro" id="IPR045540">
    <property type="entry name" value="YegS/DAGK_C"/>
</dbReference>
<keyword evidence="11" id="KW-1208">Phospholipid metabolism</keyword>
<evidence type="ECO:0000313" key="14">
    <source>
        <dbReference type="Proteomes" id="UP000075755"/>
    </source>
</evidence>
<organism evidence="13 14">
    <name type="scientific">Aminobacter aminovorans</name>
    <name type="common">Chelatobacter heintzii</name>
    <dbReference type="NCBI Taxonomy" id="83263"/>
    <lineage>
        <taxon>Bacteria</taxon>
        <taxon>Pseudomonadati</taxon>
        <taxon>Pseudomonadota</taxon>
        <taxon>Alphaproteobacteria</taxon>
        <taxon>Hyphomicrobiales</taxon>
        <taxon>Phyllobacteriaceae</taxon>
        <taxon>Aminobacter</taxon>
    </lineage>
</organism>
<dbReference type="NCBIfam" id="TIGR00147">
    <property type="entry name" value="YegS/Rv2252/BmrU family lipid kinase"/>
    <property type="match status" value="1"/>
</dbReference>
<keyword evidence="5" id="KW-0547">Nucleotide-binding</keyword>
<evidence type="ECO:0000256" key="11">
    <source>
        <dbReference type="ARBA" id="ARBA00023264"/>
    </source>
</evidence>
<dbReference type="GO" id="GO:0005524">
    <property type="term" value="F:ATP binding"/>
    <property type="evidence" value="ECO:0007669"/>
    <property type="project" value="UniProtKB-KW"/>
</dbReference>
<keyword evidence="9" id="KW-0443">Lipid metabolism</keyword>
<gene>
    <name evidence="13" type="ORF">AA2016_2490</name>
</gene>
<evidence type="ECO:0000259" key="12">
    <source>
        <dbReference type="PROSITE" id="PS50146"/>
    </source>
</evidence>
<dbReference type="Pfam" id="PF19279">
    <property type="entry name" value="YegS_C"/>
    <property type="match status" value="1"/>
</dbReference>
<evidence type="ECO:0000256" key="3">
    <source>
        <dbReference type="ARBA" id="ARBA00022679"/>
    </source>
</evidence>
<evidence type="ECO:0000256" key="6">
    <source>
        <dbReference type="ARBA" id="ARBA00022777"/>
    </source>
</evidence>
<keyword evidence="3" id="KW-0808">Transferase</keyword>
<evidence type="ECO:0000256" key="4">
    <source>
        <dbReference type="ARBA" id="ARBA00022723"/>
    </source>
</evidence>
<dbReference type="Proteomes" id="UP000075755">
    <property type="component" value="Chromosome"/>
</dbReference>
<keyword evidence="10" id="KW-0594">Phospholipid biosynthesis</keyword>
<evidence type="ECO:0000256" key="7">
    <source>
        <dbReference type="ARBA" id="ARBA00022840"/>
    </source>
</evidence>
<dbReference type="InterPro" id="IPR005218">
    <property type="entry name" value="Diacylglycerol/lipid_kinase"/>
</dbReference>
<keyword evidence="8" id="KW-0460">Magnesium</keyword>
<dbReference type="InterPro" id="IPR016064">
    <property type="entry name" value="NAD/diacylglycerol_kinase_sf"/>
</dbReference>
<keyword evidence="7" id="KW-0067">ATP-binding</keyword>
<dbReference type="KEGG" id="aak:AA2016_2490"/>
<dbReference type="AlphaFoldDB" id="A0AAC9FDL8"/>
<evidence type="ECO:0000256" key="10">
    <source>
        <dbReference type="ARBA" id="ARBA00023209"/>
    </source>
</evidence>
<dbReference type="GO" id="GO:0005886">
    <property type="term" value="C:plasma membrane"/>
    <property type="evidence" value="ECO:0007669"/>
    <property type="project" value="TreeGrafter"/>
</dbReference>
<dbReference type="EMBL" id="CP015005">
    <property type="protein sequence ID" value="AMS41415.1"/>
    <property type="molecule type" value="Genomic_DNA"/>
</dbReference>
<dbReference type="InterPro" id="IPR050187">
    <property type="entry name" value="Lipid_Phosphate_FormReg"/>
</dbReference>
<keyword evidence="4" id="KW-0479">Metal-binding</keyword>
<name>A0AAC9FDL8_AMIAI</name>
<dbReference type="Gene3D" id="3.40.50.10330">
    <property type="entry name" value="Probable inorganic polyphosphate/atp-NAD kinase, domain 1"/>
    <property type="match status" value="1"/>
</dbReference>
<reference evidence="13 14" key="1">
    <citation type="submission" date="2016-03" db="EMBL/GenBank/DDBJ databases">
        <title>Complete genome of Aminobacter aminovorans KCTC 2477.</title>
        <authorList>
            <person name="Kim K.M."/>
        </authorList>
    </citation>
    <scope>NUCLEOTIDE SEQUENCE [LARGE SCALE GENOMIC DNA]</scope>
    <source>
        <strain evidence="13 14">KCTC 2477</strain>
    </source>
</reference>
<dbReference type="GO" id="GO:0016301">
    <property type="term" value="F:kinase activity"/>
    <property type="evidence" value="ECO:0007669"/>
    <property type="project" value="UniProtKB-KW"/>
</dbReference>
<dbReference type="PANTHER" id="PTHR12358:SF106">
    <property type="entry name" value="LIPID KINASE YEGS"/>
    <property type="match status" value="1"/>
</dbReference>
<dbReference type="SMART" id="SM00046">
    <property type="entry name" value="DAGKc"/>
    <property type="match status" value="1"/>
</dbReference>
<protein>
    <submittedName>
        <fullName evidence="13">Diacylglycerol kinase</fullName>
    </submittedName>
</protein>
<dbReference type="Gene3D" id="2.60.200.40">
    <property type="match status" value="1"/>
</dbReference>
<dbReference type="PROSITE" id="PS50146">
    <property type="entry name" value="DAGK"/>
    <property type="match status" value="1"/>
</dbReference>
<dbReference type="InterPro" id="IPR001206">
    <property type="entry name" value="Diacylglycerol_kinase_cat_dom"/>
</dbReference>
<dbReference type="Pfam" id="PF00781">
    <property type="entry name" value="DAGK_cat"/>
    <property type="match status" value="1"/>
</dbReference>
<dbReference type="InterPro" id="IPR017438">
    <property type="entry name" value="ATP-NAD_kinase_N"/>
</dbReference>
<evidence type="ECO:0000256" key="1">
    <source>
        <dbReference type="ARBA" id="ARBA00001946"/>
    </source>
</evidence>
<feature type="domain" description="DAGKc" evidence="12">
    <location>
        <begin position="6"/>
        <end position="144"/>
    </location>
</feature>
<evidence type="ECO:0000256" key="5">
    <source>
        <dbReference type="ARBA" id="ARBA00022741"/>
    </source>
</evidence>
<evidence type="ECO:0000256" key="9">
    <source>
        <dbReference type="ARBA" id="ARBA00023098"/>
    </source>
</evidence>
<dbReference type="SUPFAM" id="SSF111331">
    <property type="entry name" value="NAD kinase/diacylglycerol kinase-like"/>
    <property type="match status" value="1"/>
</dbReference>
<keyword evidence="2" id="KW-0444">Lipid biosynthesis</keyword>
<keyword evidence="6 13" id="KW-0418">Kinase</keyword>
<proteinExistence type="predicted"/>
<evidence type="ECO:0000256" key="2">
    <source>
        <dbReference type="ARBA" id="ARBA00022516"/>
    </source>
</evidence>
<comment type="cofactor">
    <cofactor evidence="1">
        <name>Mg(2+)</name>
        <dbReference type="ChEBI" id="CHEBI:18420"/>
    </cofactor>
</comment>
<evidence type="ECO:0000256" key="8">
    <source>
        <dbReference type="ARBA" id="ARBA00022842"/>
    </source>
</evidence>